<dbReference type="KEGG" id="tut:107361272"/>
<dbReference type="InterPro" id="IPR038222">
    <property type="entry name" value="DHHA2_dom_sf"/>
</dbReference>
<organism evidence="8 9">
    <name type="scientific">Tetranychus urticae</name>
    <name type="common">Two-spotted spider mite</name>
    <dbReference type="NCBI Taxonomy" id="32264"/>
    <lineage>
        <taxon>Eukaryota</taxon>
        <taxon>Metazoa</taxon>
        <taxon>Ecdysozoa</taxon>
        <taxon>Arthropoda</taxon>
        <taxon>Chelicerata</taxon>
        <taxon>Arachnida</taxon>
        <taxon>Acari</taxon>
        <taxon>Acariformes</taxon>
        <taxon>Trombidiformes</taxon>
        <taxon>Prostigmata</taxon>
        <taxon>Eleutherengona</taxon>
        <taxon>Raphignathae</taxon>
        <taxon>Tetranychoidea</taxon>
        <taxon>Tetranychidae</taxon>
        <taxon>Tetranychus</taxon>
    </lineage>
</organism>
<dbReference type="Gene3D" id="3.10.310.20">
    <property type="entry name" value="DHHA2 domain"/>
    <property type="match status" value="1"/>
</dbReference>
<feature type="region of interest" description="Disordered" evidence="6">
    <location>
        <begin position="576"/>
        <end position="604"/>
    </location>
</feature>
<feature type="region of interest" description="Disordered" evidence="6">
    <location>
        <begin position="704"/>
        <end position="735"/>
    </location>
</feature>
<dbReference type="Pfam" id="PF02833">
    <property type="entry name" value="DHHA2"/>
    <property type="match status" value="1"/>
</dbReference>
<name>T1K7T3_TETUR</name>
<feature type="compositionally biased region" description="Basic and acidic residues" evidence="6">
    <location>
        <begin position="394"/>
        <end position="403"/>
    </location>
</feature>
<protein>
    <recommendedName>
        <fullName evidence="7">CRAL-TRIO domain-containing protein</fullName>
    </recommendedName>
</protein>
<evidence type="ECO:0000259" key="7">
    <source>
        <dbReference type="PROSITE" id="PS50191"/>
    </source>
</evidence>
<proteinExistence type="inferred from homology"/>
<dbReference type="eggNOG" id="KOG3308">
    <property type="taxonomic scope" value="Eukaryota"/>
</dbReference>
<evidence type="ECO:0000313" key="9">
    <source>
        <dbReference type="Proteomes" id="UP000015104"/>
    </source>
</evidence>
<dbReference type="AlphaFoldDB" id="T1K7T3"/>
<dbReference type="Gene3D" id="3.40.525.10">
    <property type="entry name" value="CRAL-TRIO lipid binding domain"/>
    <property type="match status" value="1"/>
</dbReference>
<dbReference type="SUPFAM" id="SSF64182">
    <property type="entry name" value="DHH phosphoesterases"/>
    <property type="match status" value="1"/>
</dbReference>
<evidence type="ECO:0000256" key="6">
    <source>
        <dbReference type="SAM" id="MobiDB-lite"/>
    </source>
</evidence>
<dbReference type="CDD" id="cd00170">
    <property type="entry name" value="SEC14"/>
    <property type="match status" value="1"/>
</dbReference>
<dbReference type="Pfam" id="PF01368">
    <property type="entry name" value="DHH"/>
    <property type="match status" value="1"/>
</dbReference>
<keyword evidence="3" id="KW-0479">Metal-binding</keyword>
<dbReference type="GO" id="GO:0046872">
    <property type="term" value="F:metal ion binding"/>
    <property type="evidence" value="ECO:0007669"/>
    <property type="project" value="UniProtKB-KW"/>
</dbReference>
<evidence type="ECO:0000256" key="2">
    <source>
        <dbReference type="ARBA" id="ARBA00010331"/>
    </source>
</evidence>
<dbReference type="InterPro" id="IPR001251">
    <property type="entry name" value="CRAL-TRIO_dom"/>
</dbReference>
<feature type="compositionally biased region" description="Polar residues" evidence="6">
    <location>
        <begin position="448"/>
        <end position="473"/>
    </location>
</feature>
<keyword evidence="4" id="KW-0378">Hydrolase</keyword>
<dbReference type="SMART" id="SM01131">
    <property type="entry name" value="DHHA2"/>
    <property type="match status" value="1"/>
</dbReference>
<dbReference type="GO" id="GO:0005737">
    <property type="term" value="C:cytoplasm"/>
    <property type="evidence" value="ECO:0007669"/>
    <property type="project" value="InterPro"/>
</dbReference>
<feature type="compositionally biased region" description="Low complexity" evidence="6">
    <location>
        <begin position="489"/>
        <end position="514"/>
    </location>
</feature>
<dbReference type="Proteomes" id="UP000015104">
    <property type="component" value="Unassembled WGS sequence"/>
</dbReference>
<feature type="compositionally biased region" description="Polar residues" evidence="6">
    <location>
        <begin position="627"/>
        <end position="649"/>
    </location>
</feature>
<dbReference type="EnsemblMetazoa" id="tetur06g05460.1">
    <property type="protein sequence ID" value="tetur06g05460.1"/>
    <property type="gene ID" value="tetur06g05460"/>
</dbReference>
<feature type="region of interest" description="Disordered" evidence="6">
    <location>
        <begin position="445"/>
        <end position="514"/>
    </location>
</feature>
<comment type="similarity">
    <text evidence="2">Belongs to the PPase class C family. Prune subfamily.</text>
</comment>
<dbReference type="InterPro" id="IPR001667">
    <property type="entry name" value="DDH_dom"/>
</dbReference>
<sequence length="1024" mass="116100">MEDFLIKCRFNLKRLLENKQFKHVHLVIGNESCDLDSCVSSLVYSYLLYISKYSSSKDQVTLPVLNINRDRLFLKSEVAFWLEETLQIKFESVLCKDEVNLLRIRENVEQISFTIVDHNEDREMENFGEIVEIIDHHKVLNPSHQIGTQCEIDLDVGSCCTLIARRYLDYCETQKVNPDVQIALMLYGTIILDTVCFSESAHRFSQLDINIAKRLKNVIGSEMLTDQEIYSQLITAIGKASSMLGLTDLLTKDLKIIDGIGGKKVALSSLCNIHLKETLSKPDISAQLGQYCRANNCLGSILLAIRNENPNNVERDLAIYFSLEDLLRKVCNQLESSACALDLELLFEKENLKVYKQNNVKASRKAILPMIAQIMSNERAALESQRAHYGSNKKASEDNDPLRSKVSTADVDPDFVLNYKPETIDFPESPRDYINESATAIENPVEIFTNNTRSKGKNHSNPSSRTVNSSEMADQSDPGSVKDGNNIKSSIQTSTQSQSGSMYNSTQQQQSQPQLDSMNVYGSYIDDSYVGDFSGEVTNPDVMIEETPQDPIYWENQSKLVDGVLEFSFDSFGPESMLFPRNGENREGEDNSKSLLGSSVKDSDNDLMSITTASERTDVSFDQFTVNSSDHNESETGGTSLIKNQISPPSTTPQPVEFLKRNTSLTQSQRRKIRPKIDIQEIFNSSDETNAHDDDQTVNDLIENETSKEDGDDFNDTKESNDVGSKFDENSTSSQSNYITKEDTFFNDNNYLESPVSTKEELEDTLQKQGSLAKKKILVNKELLSNDDMIIDFPHTQQEENRVPELSAQEEMNETRSWRESCPIGDKGEVKKIDLKVIEPYKKVLSHGGYYHHYNSAQLNKNNTTPGPGPAIIIFSACYLPDRSRKDYGYVMDNLFMYVLTTLHELVADDYILIYFHNAGCAGVSSNNMPTFSWLKRCYTMIDKRLRKNLKSLFLVHPTFWLKTFVIMTKPFISSKFSKKLKFVSTLAELNDLVPIESTVIPPPVKQVEFERIIRQKKKESSRR</sequence>
<feature type="domain" description="CRAL-TRIO" evidence="7">
    <location>
        <begin position="869"/>
        <end position="1002"/>
    </location>
</feature>
<dbReference type="OrthoDB" id="19923at2759"/>
<dbReference type="InterPro" id="IPR038763">
    <property type="entry name" value="DHH_sf"/>
</dbReference>
<keyword evidence="9" id="KW-1185">Reference proteome</keyword>
<evidence type="ECO:0000256" key="4">
    <source>
        <dbReference type="ARBA" id="ARBA00022801"/>
    </source>
</evidence>
<dbReference type="GO" id="GO:0004427">
    <property type="term" value="F:inorganic diphosphate phosphatase activity"/>
    <property type="evidence" value="ECO:0007669"/>
    <property type="project" value="UniProtKB-EC"/>
</dbReference>
<feature type="region of interest" description="Disordered" evidence="6">
    <location>
        <begin position="383"/>
        <end position="407"/>
    </location>
</feature>
<dbReference type="HOGENOM" id="CLU_019358_0_0_1"/>
<dbReference type="Pfam" id="PF13716">
    <property type="entry name" value="CRAL_TRIO_2"/>
    <property type="match status" value="1"/>
</dbReference>
<dbReference type="OMA" id="FWLKTLI"/>
<feature type="region of interest" description="Disordered" evidence="6">
    <location>
        <begin position="627"/>
        <end position="678"/>
    </location>
</feature>
<dbReference type="InterPro" id="IPR004097">
    <property type="entry name" value="DHHA2"/>
</dbReference>
<feature type="compositionally biased region" description="Basic and acidic residues" evidence="6">
    <location>
        <begin position="583"/>
        <end position="592"/>
    </location>
</feature>
<dbReference type="PANTHER" id="PTHR12112">
    <property type="entry name" value="BNIP - RELATED"/>
    <property type="match status" value="1"/>
</dbReference>
<evidence type="ECO:0000256" key="5">
    <source>
        <dbReference type="ARBA" id="ARBA00023211"/>
    </source>
</evidence>
<reference evidence="9" key="1">
    <citation type="submission" date="2011-08" db="EMBL/GenBank/DDBJ databases">
        <authorList>
            <person name="Rombauts S."/>
        </authorList>
    </citation>
    <scope>NUCLEOTIDE SEQUENCE</scope>
    <source>
        <strain evidence="9">London</strain>
    </source>
</reference>
<comment type="cofactor">
    <cofactor evidence="1">
        <name>Mn(2+)</name>
        <dbReference type="ChEBI" id="CHEBI:29035"/>
    </cofactor>
</comment>
<evidence type="ECO:0000256" key="1">
    <source>
        <dbReference type="ARBA" id="ARBA00001936"/>
    </source>
</evidence>
<dbReference type="EMBL" id="CAEY01001813">
    <property type="status" value="NOT_ANNOTATED_CDS"/>
    <property type="molecule type" value="Genomic_DNA"/>
</dbReference>
<keyword evidence="5" id="KW-0464">Manganese</keyword>
<dbReference type="PANTHER" id="PTHR12112:SF39">
    <property type="entry name" value="EG:152A3.5 PROTEIN (FBGN0003116_PN PROTEIN)"/>
    <property type="match status" value="1"/>
</dbReference>
<dbReference type="InterPro" id="IPR036865">
    <property type="entry name" value="CRAL-TRIO_dom_sf"/>
</dbReference>
<reference evidence="8" key="2">
    <citation type="submission" date="2015-06" db="UniProtKB">
        <authorList>
            <consortium name="EnsemblMetazoa"/>
        </authorList>
    </citation>
    <scope>IDENTIFICATION</scope>
</reference>
<dbReference type="InterPro" id="IPR022181">
    <property type="entry name" value="Bcl2-/adenovirus-E1B"/>
</dbReference>
<evidence type="ECO:0000256" key="3">
    <source>
        <dbReference type="ARBA" id="ARBA00022723"/>
    </source>
</evidence>
<dbReference type="SUPFAM" id="SSF52087">
    <property type="entry name" value="CRAL/TRIO domain"/>
    <property type="match status" value="1"/>
</dbReference>
<feature type="compositionally biased region" description="Basic and acidic residues" evidence="6">
    <location>
        <begin position="705"/>
        <end position="729"/>
    </location>
</feature>
<feature type="region of interest" description="Disordered" evidence="6">
    <location>
        <begin position="799"/>
        <end position="821"/>
    </location>
</feature>
<dbReference type="PROSITE" id="PS50191">
    <property type="entry name" value="CRAL_TRIO"/>
    <property type="match status" value="1"/>
</dbReference>
<dbReference type="Pfam" id="PF12496">
    <property type="entry name" value="BNIP2"/>
    <property type="match status" value="1"/>
</dbReference>
<accession>T1K7T3</accession>
<gene>
    <name evidence="8" type="primary">107361272</name>
</gene>
<dbReference type="Gene3D" id="3.90.1640.10">
    <property type="entry name" value="inorganic pyrophosphatase (n-terminal core)"/>
    <property type="match status" value="1"/>
</dbReference>
<evidence type="ECO:0000313" key="8">
    <source>
        <dbReference type="EnsemblMetazoa" id="tetur06g05460.1"/>
    </source>
</evidence>